<protein>
    <recommendedName>
        <fullName evidence="7">Poly [ADP-ribose] polymerase</fullName>
        <shortName evidence="7">PARP</shortName>
        <ecNumber evidence="7">2.4.2.-</ecNumber>
    </recommendedName>
</protein>
<dbReference type="CDD" id="cd02907">
    <property type="entry name" value="Macro_Af1521_BAL-like"/>
    <property type="match status" value="1"/>
</dbReference>
<dbReference type="Pfam" id="PF23251">
    <property type="entry name" value="KH_PARP14_4"/>
    <property type="match status" value="1"/>
</dbReference>
<dbReference type="InterPro" id="IPR057047">
    <property type="entry name" value="PARP14_KH_5"/>
</dbReference>
<dbReference type="Pfam" id="PF23222">
    <property type="entry name" value="RRM_PARP14_1"/>
    <property type="match status" value="1"/>
</dbReference>
<keyword evidence="3 7" id="KW-0808">Transferase</keyword>
<dbReference type="InterPro" id="IPR057050">
    <property type="entry name" value="RRM_PARP14_2"/>
</dbReference>
<evidence type="ECO:0000256" key="4">
    <source>
        <dbReference type="ARBA" id="ARBA00023027"/>
    </source>
</evidence>
<evidence type="ECO:0000259" key="10">
    <source>
        <dbReference type="PROSITE" id="PS51154"/>
    </source>
</evidence>
<comment type="similarity">
    <text evidence="6">Belongs to the ARTD/PARP family.</text>
</comment>
<reference evidence="12" key="1">
    <citation type="submission" date="2018-06" db="EMBL/GenBank/DDBJ databases">
        <title>Genome assembly of Danube salmon.</title>
        <authorList>
            <person name="Macqueen D.J."/>
            <person name="Gundappa M.K."/>
        </authorList>
    </citation>
    <scope>NUCLEOTIDE SEQUENCE [LARGE SCALE GENOMIC DNA]</scope>
</reference>
<evidence type="ECO:0000313" key="12">
    <source>
        <dbReference type="Proteomes" id="UP000314982"/>
    </source>
</evidence>
<dbReference type="InterPro" id="IPR057045">
    <property type="entry name" value="PARP14_KH_3"/>
</dbReference>
<dbReference type="Gene3D" id="3.30.720.50">
    <property type="match status" value="1"/>
</dbReference>
<dbReference type="PANTHER" id="PTHR14453">
    <property type="entry name" value="PARP/ZINC FINGER CCCH TYPE DOMAIN CONTAINING PROTEIN"/>
    <property type="match status" value="1"/>
</dbReference>
<proteinExistence type="inferred from homology"/>
<dbReference type="InterPro" id="IPR037197">
    <property type="entry name" value="WWE_dom_sf"/>
</dbReference>
<dbReference type="InterPro" id="IPR057049">
    <property type="entry name" value="PARP14_KH_8"/>
</dbReference>
<evidence type="ECO:0000256" key="6">
    <source>
        <dbReference type="ARBA" id="ARBA00024347"/>
    </source>
</evidence>
<dbReference type="InterPro" id="IPR012677">
    <property type="entry name" value="Nucleotide-bd_a/b_plait_sf"/>
</dbReference>
<dbReference type="CDD" id="cd01439">
    <property type="entry name" value="TCCD_inducible_PARP_like"/>
    <property type="match status" value="1"/>
</dbReference>
<dbReference type="PROSITE" id="PS51059">
    <property type="entry name" value="PARP_CATALYTIC"/>
    <property type="match status" value="1"/>
</dbReference>
<dbReference type="GeneTree" id="ENSGT00940000165390"/>
<feature type="compositionally biased region" description="Polar residues" evidence="8">
    <location>
        <begin position="106"/>
        <end position="123"/>
    </location>
</feature>
<keyword evidence="12" id="KW-1185">Reference proteome</keyword>
<evidence type="ECO:0000256" key="7">
    <source>
        <dbReference type="RuleBase" id="RU362114"/>
    </source>
</evidence>
<dbReference type="InterPro" id="IPR057051">
    <property type="entry name" value="PARP14_RPM_1"/>
</dbReference>
<dbReference type="Ensembl" id="ENSHHUT00000058921.1">
    <property type="protein sequence ID" value="ENSHHUP00000056962.1"/>
    <property type="gene ID" value="ENSHHUG00000033965.1"/>
</dbReference>
<dbReference type="Pfam" id="PF23249">
    <property type="entry name" value="KH_PARP14_3"/>
    <property type="match status" value="1"/>
</dbReference>
<dbReference type="GO" id="GO:0003950">
    <property type="term" value="F:NAD+ poly-ADP-ribosyltransferase activity"/>
    <property type="evidence" value="ECO:0007669"/>
    <property type="project" value="UniProtKB-UniRule"/>
</dbReference>
<dbReference type="InterPro" id="IPR052056">
    <property type="entry name" value="Mono-ARTD/PARP"/>
</dbReference>
<evidence type="ECO:0000256" key="5">
    <source>
        <dbReference type="ARBA" id="ARBA00023242"/>
    </source>
</evidence>
<dbReference type="InterPro" id="IPR057043">
    <property type="entry name" value="PARP14_KH_2"/>
</dbReference>
<reference evidence="11" key="3">
    <citation type="submission" date="2025-09" db="UniProtKB">
        <authorList>
            <consortium name="Ensembl"/>
        </authorList>
    </citation>
    <scope>IDENTIFICATION</scope>
</reference>
<dbReference type="STRING" id="62062.ENSHHUP00000056962"/>
<dbReference type="InterPro" id="IPR054596">
    <property type="entry name" value="PARP14_WWE"/>
</dbReference>
<dbReference type="InterPro" id="IPR002589">
    <property type="entry name" value="Macro_dom"/>
</dbReference>
<dbReference type="Gene3D" id="3.30.70.330">
    <property type="match status" value="2"/>
</dbReference>
<feature type="region of interest" description="Disordered" evidence="8">
    <location>
        <begin position="975"/>
        <end position="1089"/>
    </location>
</feature>
<feature type="domain" description="Macro" evidence="10">
    <location>
        <begin position="1334"/>
        <end position="1511"/>
    </location>
</feature>
<dbReference type="GO" id="GO:0070212">
    <property type="term" value="P:protein poly-ADP-ribosylation"/>
    <property type="evidence" value="ECO:0007669"/>
    <property type="project" value="TreeGrafter"/>
</dbReference>
<dbReference type="GO" id="GO:0005737">
    <property type="term" value="C:cytoplasm"/>
    <property type="evidence" value="ECO:0007669"/>
    <property type="project" value="TreeGrafter"/>
</dbReference>
<dbReference type="InterPro" id="IPR057046">
    <property type="entry name" value="PARP14_KH_4"/>
</dbReference>
<dbReference type="Pfam" id="PF23252">
    <property type="entry name" value="KH_PARP14_5"/>
    <property type="match status" value="1"/>
</dbReference>
<evidence type="ECO:0000313" key="11">
    <source>
        <dbReference type="Ensembl" id="ENSHHUP00000056962.1"/>
    </source>
</evidence>
<feature type="region of interest" description="Disordered" evidence="8">
    <location>
        <begin position="106"/>
        <end position="138"/>
    </location>
</feature>
<dbReference type="FunFam" id="3.90.228.10:FF:000008">
    <property type="entry name" value="Poly [ADP-ribose] polymerase"/>
    <property type="match status" value="1"/>
</dbReference>
<keyword evidence="5" id="KW-0539">Nucleus</keyword>
<accession>A0A4W5P0Y2</accession>
<name>A0A4W5P0Y2_9TELE</name>
<feature type="region of interest" description="Disordered" evidence="8">
    <location>
        <begin position="1300"/>
        <end position="1320"/>
    </location>
</feature>
<dbReference type="Pfam" id="PF00644">
    <property type="entry name" value="PARP"/>
    <property type="match status" value="1"/>
</dbReference>
<dbReference type="SUPFAM" id="SSF117839">
    <property type="entry name" value="WWE domain"/>
    <property type="match status" value="1"/>
</dbReference>
<dbReference type="Pfam" id="PF23254">
    <property type="entry name" value="KH_PARP14_8"/>
    <property type="match status" value="1"/>
</dbReference>
<feature type="compositionally biased region" description="Basic and acidic residues" evidence="8">
    <location>
        <begin position="986"/>
        <end position="995"/>
    </location>
</feature>
<feature type="domain" description="Macro" evidence="10">
    <location>
        <begin position="1097"/>
        <end position="1284"/>
    </location>
</feature>
<dbReference type="InterPro" id="IPR043472">
    <property type="entry name" value="Macro_dom-like"/>
</dbReference>
<dbReference type="Pfam" id="PF23248">
    <property type="entry name" value="KH_PARP14_2"/>
    <property type="match status" value="1"/>
</dbReference>
<dbReference type="InterPro" id="IPR057044">
    <property type="entry name" value="PARP14_KH_1"/>
</dbReference>
<sequence>MDEYPYPITVDVSWTNSVSKGIQNKLQIYFQSKKKSSGGDCLVHYKDQCSTRATVYFKSEDVRERVLLRDNHEITVENETVKLRLSSSSGGNPEEACSPLLGATSNELSDVSSEAQEALNSESGPGEEVGAEVSPQSSAVVLERVPESMPREMLTLLVETLSGLEEDNFSLEVISETNRAVVTFNNPKDVERFLTESKSNKSFQKQGLIGRLLERCQSVRVENLASNIPEDMLELYFEKWAGPAKDIIMFHEEQAAIVTFHAAKVVETTLNKHHVIGKVPVNVYPYYESLGTALYGKERPMWKMPDPFIESVHSALWKFLSLKRQLSPITDQMKANFCQVDMDTPEVKLSPLPTLLRQKGLTSKHVDGWKQNALIVFRDIMAKYAVFECFASAPAWKAVEKEVRSVVKEDAVLAMDTSKGSLTVAGLAEDTLRLRGLVEDLMQRAMSRIERQRDGVSEEMDMSPAMFYILQQEGLRKRAADEAPEMGFSYRDDTKKLVLSGLVAEVYKVQNWILERELKMNKKQLKLDPYLLDFLGKVDSMEMSQDLFTSRGISAVYSVEGGKVLLTGSSDRALADAEQRVKTALSLQSLMVEDQEVLRKPEWKDLNNQLVDAYNSLKKITVVIKLHPESRDRIIVSGFLDPVREVSNSLRDFVENYSRVEEAVRVKSCAVVKFIQENKSKDWEHFAKRDEVNVHFDPRRPKIVLSGARLYVKKAKETFQKMVAPFCTDELTIMKPGARKYFQEKGRMFVSMAMKEHGCVVLLQEDYMLEEEEGDDEDEEEGFGQSSCCEVRTLNGILVSVSKADICKFKVDAVVNAANEDLQHIGGLALALLKAAGPRLQELSDQHVHNNRRLQPGNAIVTDAGNLPCKYVVHAVGPRFTDFDQRTAIQHLKQAVNESLREAAKVNCSTVAVPAVSSGIFGFPLDLCTETIAVAVRDYCENLRGHTSLTEIHLVDNNDKTVSALASAVQKAFSDLHPKMTMPPQGEHRGGEHRGSGQWGSGQRGSGQHRYRHQGPGYLGKSPLGHGQWEHGGGGSGGGESRGGGEGKGGGGGRGGHGDRGGGARESGTQRKYNENREEQRREYVQERKFEGAGSGEILQTNRTQEGLKIILRKGNIQEEYSEGIVNTISEDLDLSKGAVSNAILKAAGPRLQSAATDKARAIRLAYGDVVVTEGYNLRCQMVIHTVCPHWDQGVGSAEKILITMIRDCLSEAEKHKLASLSFPAIGTGNMGFPKGLVSKLLLQEVKDFSQRRNSTHLKEVAIVVHPSDTQTVDCFVREFKGQRQGYTWQSSQGAGQSQHFKSYVGQSQHPKPYVGQSQQPSGAGFFGQVSSPSLGVYSMQMGHMTFEVSSGDITKESSDVIVNSSNKDFNLKSGVSKSILEGAGLKVELECSEIVKSPSFQPCRMIVTSAGSLPCRYIMHIVGQKDPEIIKETVYNVLKKCEEQKFTSVSFPALGTGQGGASPSAVADAMIDAVVDFVKRKKGQFVRSVKILIFQTAMVAEFHKSMKMRVGEGVEDKGILTKLKDTVTTFFMGPSGEHSARENFVMEGEEFAPTVFQLCAESPQAVSRARDWVKNLIVKEQTERTIKNPYISQLSQGDVEKLQAMQRELTVRIRLEKKGPDSLIRLEGLSRDVLTADGLIRDMITYQERAESRRREAFLVSSLVEWQYQDHSGTMVSFDMFTNYDLEEALRDNSKVTIQINNEDYEANVAHKRAVKIMGKIEFELLRKDLKDDTSVSVPAHWDDMKDSLLMLVPLTPGSKEYKNVEKEFQKTLLNTILKIERVQNESLWKSYQIRKKHLEEKNKHTNNEKLLFHGTSSNSITQINNHGFNRSYAGTHGAAIGNGSYFAVDSSYSARGYSKADAQGNKRMYLARVLVGEFTRGHAGLIVPPAKPSGKEADLYDSVTDNTSNPTMFVIFNDVQAYPEFLITFQ</sequence>
<dbReference type="GO" id="GO:0003714">
    <property type="term" value="F:transcription corepressor activity"/>
    <property type="evidence" value="ECO:0007669"/>
    <property type="project" value="TreeGrafter"/>
</dbReference>
<feature type="domain" description="Macro" evidence="10">
    <location>
        <begin position="786"/>
        <end position="973"/>
    </location>
</feature>
<evidence type="ECO:0000256" key="2">
    <source>
        <dbReference type="ARBA" id="ARBA00022676"/>
    </source>
</evidence>
<keyword evidence="4 7" id="KW-0520">NAD</keyword>
<evidence type="ECO:0000256" key="8">
    <source>
        <dbReference type="SAM" id="MobiDB-lite"/>
    </source>
</evidence>
<feature type="compositionally biased region" description="Basic and acidic residues" evidence="8">
    <location>
        <begin position="1056"/>
        <end position="1089"/>
    </location>
</feature>
<evidence type="ECO:0000256" key="3">
    <source>
        <dbReference type="ARBA" id="ARBA00022679"/>
    </source>
</evidence>
<dbReference type="PROSITE" id="PS51154">
    <property type="entry name" value="MACRO"/>
    <property type="match status" value="3"/>
</dbReference>
<dbReference type="SUPFAM" id="SSF56399">
    <property type="entry name" value="ADP-ribosylation"/>
    <property type="match status" value="1"/>
</dbReference>
<dbReference type="Pfam" id="PF01661">
    <property type="entry name" value="Macro"/>
    <property type="match status" value="3"/>
</dbReference>
<feature type="compositionally biased region" description="Gly residues" evidence="8">
    <location>
        <begin position="1030"/>
        <end position="1055"/>
    </location>
</feature>
<dbReference type="GO" id="GO:1990404">
    <property type="term" value="F:NAD+-protein mono-ADP-ribosyltransferase activity"/>
    <property type="evidence" value="ECO:0007669"/>
    <property type="project" value="TreeGrafter"/>
</dbReference>
<dbReference type="Pfam" id="PF23245">
    <property type="entry name" value="RRM_PARP14_2"/>
    <property type="match status" value="1"/>
</dbReference>
<dbReference type="CDD" id="cd02903">
    <property type="entry name" value="Macro_BAL-like"/>
    <property type="match status" value="2"/>
</dbReference>
<dbReference type="GO" id="GO:0010629">
    <property type="term" value="P:negative regulation of gene expression"/>
    <property type="evidence" value="ECO:0007669"/>
    <property type="project" value="TreeGrafter"/>
</dbReference>
<dbReference type="Pfam" id="PF22005">
    <property type="entry name" value="WWE_1"/>
    <property type="match status" value="1"/>
</dbReference>
<evidence type="ECO:0000256" key="1">
    <source>
        <dbReference type="ARBA" id="ARBA00004123"/>
    </source>
</evidence>
<dbReference type="Gene3D" id="3.90.228.10">
    <property type="match status" value="1"/>
</dbReference>
<dbReference type="Gene3D" id="3.40.220.10">
    <property type="entry name" value="Leucine Aminopeptidase, subunit E, domain 1"/>
    <property type="match status" value="3"/>
</dbReference>
<dbReference type="EC" id="2.4.2.-" evidence="7"/>
<dbReference type="PANTHER" id="PTHR14453:SF106">
    <property type="entry name" value="POLY [ADP-RIBOSE] POLYMERASE"/>
    <property type="match status" value="1"/>
</dbReference>
<dbReference type="Proteomes" id="UP000314982">
    <property type="component" value="Unassembled WGS sequence"/>
</dbReference>
<evidence type="ECO:0000259" key="9">
    <source>
        <dbReference type="PROSITE" id="PS51059"/>
    </source>
</evidence>
<comment type="subcellular location">
    <subcellularLocation>
        <location evidence="1">Nucleus</location>
    </subcellularLocation>
</comment>
<feature type="domain" description="PARP catalytic" evidence="9">
    <location>
        <begin position="1739"/>
        <end position="1932"/>
    </location>
</feature>
<dbReference type="InterPro" id="IPR012317">
    <property type="entry name" value="Poly(ADP-ribose)pol_cat_dom"/>
</dbReference>
<dbReference type="SMART" id="SM00506">
    <property type="entry name" value="A1pp"/>
    <property type="match status" value="3"/>
</dbReference>
<keyword evidence="2 7" id="KW-0328">Glycosyltransferase</keyword>
<dbReference type="SUPFAM" id="SSF52949">
    <property type="entry name" value="Macro domain-like"/>
    <property type="match status" value="3"/>
</dbReference>
<dbReference type="GO" id="GO:0005634">
    <property type="term" value="C:nucleus"/>
    <property type="evidence" value="ECO:0007669"/>
    <property type="project" value="UniProtKB-SubCell"/>
</dbReference>
<dbReference type="InterPro" id="IPR057048">
    <property type="entry name" value="PARP14_KH_6"/>
</dbReference>
<dbReference type="Pfam" id="PF23084">
    <property type="entry name" value="KH_PARP14_1"/>
    <property type="match status" value="1"/>
</dbReference>
<dbReference type="Pfam" id="PF23253">
    <property type="entry name" value="KH_PARP14_6"/>
    <property type="match status" value="1"/>
</dbReference>
<organism evidence="11 12">
    <name type="scientific">Hucho hucho</name>
    <name type="common">huchen</name>
    <dbReference type="NCBI Taxonomy" id="62062"/>
    <lineage>
        <taxon>Eukaryota</taxon>
        <taxon>Metazoa</taxon>
        <taxon>Chordata</taxon>
        <taxon>Craniata</taxon>
        <taxon>Vertebrata</taxon>
        <taxon>Euteleostomi</taxon>
        <taxon>Actinopterygii</taxon>
        <taxon>Neopterygii</taxon>
        <taxon>Teleostei</taxon>
        <taxon>Protacanthopterygii</taxon>
        <taxon>Salmoniformes</taxon>
        <taxon>Salmonidae</taxon>
        <taxon>Salmoninae</taxon>
        <taxon>Hucho</taxon>
    </lineage>
</organism>
<reference evidence="11" key="2">
    <citation type="submission" date="2025-08" db="UniProtKB">
        <authorList>
            <consortium name="Ensembl"/>
        </authorList>
    </citation>
    <scope>IDENTIFICATION</scope>
</reference>
<dbReference type="Pfam" id="PF23085">
    <property type="entry name" value="RRM_PARP14_3"/>
    <property type="match status" value="1"/>
</dbReference>